<organism evidence="2 3">
    <name type="scientific">Nepenthes gracilis</name>
    <name type="common">Slender pitcher plant</name>
    <dbReference type="NCBI Taxonomy" id="150966"/>
    <lineage>
        <taxon>Eukaryota</taxon>
        <taxon>Viridiplantae</taxon>
        <taxon>Streptophyta</taxon>
        <taxon>Embryophyta</taxon>
        <taxon>Tracheophyta</taxon>
        <taxon>Spermatophyta</taxon>
        <taxon>Magnoliopsida</taxon>
        <taxon>eudicotyledons</taxon>
        <taxon>Gunneridae</taxon>
        <taxon>Pentapetalae</taxon>
        <taxon>Caryophyllales</taxon>
        <taxon>Nepenthaceae</taxon>
        <taxon>Nepenthes</taxon>
    </lineage>
</organism>
<gene>
    <name evidence="2" type="ORF">Nepgr_033190</name>
</gene>
<evidence type="ECO:0000313" key="3">
    <source>
        <dbReference type="Proteomes" id="UP001279734"/>
    </source>
</evidence>
<comment type="caution">
    <text evidence="2">The sequence shown here is derived from an EMBL/GenBank/DDBJ whole genome shotgun (WGS) entry which is preliminary data.</text>
</comment>
<dbReference type="PANTHER" id="PTHR12835:SF5">
    <property type="entry name" value="BIOTIN--PROTEIN LIGASE"/>
    <property type="match status" value="1"/>
</dbReference>
<evidence type="ECO:0000259" key="1">
    <source>
        <dbReference type="Pfam" id="PF03099"/>
    </source>
</evidence>
<dbReference type="Proteomes" id="UP001279734">
    <property type="component" value="Unassembled WGS sequence"/>
</dbReference>
<evidence type="ECO:0000313" key="2">
    <source>
        <dbReference type="EMBL" id="GMH31347.1"/>
    </source>
</evidence>
<dbReference type="SUPFAM" id="SSF55681">
    <property type="entry name" value="Class II aaRS and biotin synthetases"/>
    <property type="match status" value="1"/>
</dbReference>
<dbReference type="GO" id="GO:0004077">
    <property type="term" value="F:biotin--[biotin carboxyl-carrier protein] ligase activity"/>
    <property type="evidence" value="ECO:0007669"/>
    <property type="project" value="TreeGrafter"/>
</dbReference>
<name>A0AAD3Y6E2_NEPGR</name>
<sequence length="99" mass="11295">MSINFAKLPVGSVCVVDVQFNRRVQTENGRAVPLLQYVVSLAITVAIKDTCEINGLLGLELRIKWPNDLYLHVESWRDIMHRSMQVKEVQCHCCNQQLA</sequence>
<reference evidence="2" key="1">
    <citation type="submission" date="2023-05" db="EMBL/GenBank/DDBJ databases">
        <title>Nepenthes gracilis genome sequencing.</title>
        <authorList>
            <person name="Fukushima K."/>
        </authorList>
    </citation>
    <scope>NUCLEOTIDE SEQUENCE</scope>
    <source>
        <strain evidence="2">SING2019-196</strain>
    </source>
</reference>
<proteinExistence type="predicted"/>
<dbReference type="GO" id="GO:0005737">
    <property type="term" value="C:cytoplasm"/>
    <property type="evidence" value="ECO:0007669"/>
    <property type="project" value="TreeGrafter"/>
</dbReference>
<dbReference type="InterPro" id="IPR045864">
    <property type="entry name" value="aa-tRNA-synth_II/BPL/LPL"/>
</dbReference>
<dbReference type="PANTHER" id="PTHR12835">
    <property type="entry name" value="BIOTIN PROTEIN LIGASE"/>
    <property type="match status" value="1"/>
</dbReference>
<protein>
    <recommendedName>
        <fullName evidence="1">BPL/LPL catalytic domain-containing protein</fullName>
    </recommendedName>
</protein>
<dbReference type="Gene3D" id="3.30.930.10">
    <property type="entry name" value="Bira Bifunctional Protein, Domain 2"/>
    <property type="match status" value="1"/>
</dbReference>
<dbReference type="EMBL" id="BSYO01000040">
    <property type="protein sequence ID" value="GMH31347.1"/>
    <property type="molecule type" value="Genomic_DNA"/>
</dbReference>
<dbReference type="AlphaFoldDB" id="A0AAD3Y6E2"/>
<keyword evidence="3" id="KW-1185">Reference proteome</keyword>
<dbReference type="Pfam" id="PF03099">
    <property type="entry name" value="BPL_LplA_LipB"/>
    <property type="match status" value="1"/>
</dbReference>
<accession>A0AAD3Y6E2</accession>
<dbReference type="InterPro" id="IPR004143">
    <property type="entry name" value="BPL_LPL_catalytic"/>
</dbReference>
<feature type="domain" description="BPL/LPL catalytic" evidence="1">
    <location>
        <begin position="24"/>
        <end position="73"/>
    </location>
</feature>